<proteinExistence type="predicted"/>
<gene>
    <name evidence="1" type="ORF">PSTG_15247</name>
</gene>
<dbReference type="PANTHER" id="PTHR33069:SF3">
    <property type="entry name" value="DYNEIN HEAVY CHAIN TAIL DOMAIN-CONTAINING PROTEIN"/>
    <property type="match status" value="1"/>
</dbReference>
<protein>
    <submittedName>
        <fullName evidence="1">Uncharacterized protein</fullName>
    </submittedName>
</protein>
<evidence type="ECO:0000313" key="1">
    <source>
        <dbReference type="EMBL" id="KNE91317.1"/>
    </source>
</evidence>
<reference evidence="2" key="1">
    <citation type="submission" date="2014-03" db="EMBL/GenBank/DDBJ databases">
        <title>The Genome Sequence of Puccinia striiformis f. sp. tritici PST-78.</title>
        <authorList>
            <consortium name="The Broad Institute Genome Sequencing Platform"/>
            <person name="Cuomo C."/>
            <person name="Hulbert S."/>
            <person name="Chen X."/>
            <person name="Walker B."/>
            <person name="Young S.K."/>
            <person name="Zeng Q."/>
            <person name="Gargeya S."/>
            <person name="Fitzgerald M."/>
            <person name="Haas B."/>
            <person name="Abouelleil A."/>
            <person name="Alvarado L."/>
            <person name="Arachchi H.M."/>
            <person name="Berlin A.M."/>
            <person name="Chapman S.B."/>
            <person name="Goldberg J."/>
            <person name="Griggs A."/>
            <person name="Gujja S."/>
            <person name="Hansen M."/>
            <person name="Howarth C."/>
            <person name="Imamovic A."/>
            <person name="Larimer J."/>
            <person name="McCowan C."/>
            <person name="Montmayeur A."/>
            <person name="Murphy C."/>
            <person name="Neiman D."/>
            <person name="Pearson M."/>
            <person name="Priest M."/>
            <person name="Roberts A."/>
            <person name="Saif S."/>
            <person name="Shea T."/>
            <person name="Sisk P."/>
            <person name="Sykes S."/>
            <person name="Wortman J."/>
            <person name="Nusbaum C."/>
            <person name="Birren B."/>
        </authorList>
    </citation>
    <scope>NUCLEOTIDE SEQUENCE [LARGE SCALE GENOMIC DNA]</scope>
    <source>
        <strain evidence="2">race PST-78</strain>
    </source>
</reference>
<keyword evidence="2" id="KW-1185">Reference proteome</keyword>
<sequence length="427" mass="49065">MEANFDQEGLARLDELSCVGVLLEEMMQKYDVPWEDDGLDERDPNLTIDDMGEKAKIWERLELNLLPSIEEQLSCLLSPLDLHDLDTRPSPDFILTRKILSNLDKTLENNASLAISFSLRSPLPDGKHDHHMKHFKTFRSSQIRMEIRRLMGTIFSVFRRGRDFLEFYAVSIVSLNDPEVLQGVSNSRRDLPIGDIIKWYRKPDWAILQEDWLMIVTSCNTSFEYCVKIFDRPSDPTPDLNNLTINPAAVDLTVNDANIRTEGDASLREPLLGMTRLTITFVKLTRIWVKKALKMIPKGPVFELDTEINSETMKRLRNAFHCISGSLILLSQDLEQVYWRNRAISIAYRDSIHSSVLSLSEGMESCLSDLNPYLVSSRSSDNNLIESDYEEWSLTLEQEWKKAVDRLSGLIVSLEIDPEQQPEPEQL</sequence>
<dbReference type="PANTHER" id="PTHR33069">
    <property type="entry name" value="CHROMOSOME 7, WHOLE GENOME SHOTGUN SEQUENCE-RELATED"/>
    <property type="match status" value="1"/>
</dbReference>
<organism evidence="1 2">
    <name type="scientific">Puccinia striiformis f. sp. tritici PST-78</name>
    <dbReference type="NCBI Taxonomy" id="1165861"/>
    <lineage>
        <taxon>Eukaryota</taxon>
        <taxon>Fungi</taxon>
        <taxon>Dikarya</taxon>
        <taxon>Basidiomycota</taxon>
        <taxon>Pucciniomycotina</taxon>
        <taxon>Pucciniomycetes</taxon>
        <taxon>Pucciniales</taxon>
        <taxon>Pucciniaceae</taxon>
        <taxon>Puccinia</taxon>
    </lineage>
</organism>
<dbReference type="AlphaFoldDB" id="A0A0L0UW85"/>
<dbReference type="EMBL" id="AJIL01000209">
    <property type="protein sequence ID" value="KNE91317.1"/>
    <property type="molecule type" value="Genomic_DNA"/>
</dbReference>
<comment type="caution">
    <text evidence="1">The sequence shown here is derived from an EMBL/GenBank/DDBJ whole genome shotgun (WGS) entry which is preliminary data.</text>
</comment>
<dbReference type="Proteomes" id="UP000054564">
    <property type="component" value="Unassembled WGS sequence"/>
</dbReference>
<evidence type="ECO:0000313" key="2">
    <source>
        <dbReference type="Proteomes" id="UP000054564"/>
    </source>
</evidence>
<accession>A0A0L0UW85</accession>
<name>A0A0L0UW85_9BASI</name>